<proteinExistence type="predicted"/>
<evidence type="ECO:0000313" key="3">
    <source>
        <dbReference type="EMBL" id="ERL64140.1"/>
    </source>
</evidence>
<name>U4TL66_9LACO</name>
<sequence>MKYLYGLLLFSILIAITSGCSNNNRDPAISLSFEPVEKFSATELQNYGTEACAGAVWIKTDRNTVFYREGSAKKVQKSQPGKKNQEKFAYLYSPEARSQSYHLQVSSTKSFEKFTEVTIPSARVLVKRSSLAAQFKKAAQDNLRGDLYPYAWQFWQEDPDVLDPADADKAWSWARYDKTDDGANKNWQLIPSPNRKTENINSLYLRIVSDDPKDCIGDLSAFVAMFHGDGTVVQEALDKSARKGNLYTKDGWNHPATRIVVKSNGIIYSMEFWDEGDTPGYYWFGVEMYPAGKQEKTQYTADLDGTEVRKYLTKLQNAHGLESSDDEYDDSDTEDSDSEDEAEDDELQDADTGQTESQQSESQKSDESSQPDSSSDNGQSSNTSEDSQRITNLLTERIYGKWNLNEGGFTLYIKKDNSFAIVQTVSATLKSGFTVQVDPTLGRVSLQPTDTNIQGMALYPISADVMNMGGSTSSRQLRRDNSWNPDSDPLPN</sequence>
<evidence type="ECO:0000256" key="1">
    <source>
        <dbReference type="SAM" id="MobiDB-lite"/>
    </source>
</evidence>
<protein>
    <recommendedName>
        <fullName evidence="5">Lipoprotein</fullName>
    </recommendedName>
</protein>
<feature type="signal peptide" evidence="2">
    <location>
        <begin position="1"/>
        <end position="21"/>
    </location>
</feature>
<evidence type="ECO:0008006" key="5">
    <source>
        <dbReference type="Google" id="ProtNLM"/>
    </source>
</evidence>
<feature type="region of interest" description="Disordered" evidence="1">
    <location>
        <begin position="316"/>
        <end position="389"/>
    </location>
</feature>
<feature type="region of interest" description="Disordered" evidence="1">
    <location>
        <begin position="469"/>
        <end position="492"/>
    </location>
</feature>
<accession>U4TL66</accession>
<evidence type="ECO:0000256" key="2">
    <source>
        <dbReference type="SAM" id="SignalP"/>
    </source>
</evidence>
<keyword evidence="4" id="KW-1185">Reference proteome</keyword>
<dbReference type="STRING" id="1231336.L248_1582"/>
<organism evidence="3 4">
    <name type="scientific">Schleiferilactobacillus shenzhenensis LY-73</name>
    <dbReference type="NCBI Taxonomy" id="1231336"/>
    <lineage>
        <taxon>Bacteria</taxon>
        <taxon>Bacillati</taxon>
        <taxon>Bacillota</taxon>
        <taxon>Bacilli</taxon>
        <taxon>Lactobacillales</taxon>
        <taxon>Lactobacillaceae</taxon>
        <taxon>Schleiferilactobacillus</taxon>
    </lineage>
</organism>
<feature type="compositionally biased region" description="Acidic residues" evidence="1">
    <location>
        <begin position="323"/>
        <end position="349"/>
    </location>
</feature>
<dbReference type="HOGENOM" id="CLU_554113_0_0_9"/>
<dbReference type="AlphaFoldDB" id="U4TL66"/>
<reference evidence="4" key="1">
    <citation type="journal article" date="2013" name="Genome Announc.">
        <title>Whole-Genome Sequencing of Lactobacillus shenzhenensis Strain LY-73T.</title>
        <authorList>
            <person name="Lin Z."/>
            <person name="Liu Z."/>
            <person name="Yang R."/>
            <person name="Zou Y."/>
            <person name="Wan D."/>
            <person name="Chen J."/>
            <person name="Guo M."/>
            <person name="Zhao J."/>
            <person name="Fang C."/>
            <person name="Yang R."/>
            <person name="Liu F."/>
        </authorList>
    </citation>
    <scope>NUCLEOTIDE SEQUENCE [LARGE SCALE GENOMIC DNA]</scope>
    <source>
        <strain evidence="4">LY-73</strain>
    </source>
</reference>
<keyword evidence="2" id="KW-0732">Signal</keyword>
<gene>
    <name evidence="3" type="ORF">L248_1582</name>
</gene>
<dbReference type="EMBL" id="KI271604">
    <property type="protein sequence ID" value="ERL64140.1"/>
    <property type="molecule type" value="Genomic_DNA"/>
</dbReference>
<dbReference type="Proteomes" id="UP000030647">
    <property type="component" value="Unassembled WGS sequence"/>
</dbReference>
<evidence type="ECO:0000313" key="4">
    <source>
        <dbReference type="Proteomes" id="UP000030647"/>
    </source>
</evidence>
<feature type="compositionally biased region" description="Low complexity" evidence="1">
    <location>
        <begin position="350"/>
        <end position="385"/>
    </location>
</feature>
<feature type="chain" id="PRO_5039221045" description="Lipoprotein" evidence="2">
    <location>
        <begin position="22"/>
        <end position="492"/>
    </location>
</feature>
<dbReference type="PROSITE" id="PS51257">
    <property type="entry name" value="PROKAR_LIPOPROTEIN"/>
    <property type="match status" value="1"/>
</dbReference>